<evidence type="ECO:0000256" key="2">
    <source>
        <dbReference type="PROSITE-ProRule" id="PRU00076"/>
    </source>
</evidence>
<comment type="caution">
    <text evidence="2">Lacks conserved residue(s) required for the propagation of feature annotation.</text>
</comment>
<keyword evidence="2" id="KW-0245">EGF-like domain</keyword>
<feature type="compositionally biased region" description="Polar residues" evidence="3">
    <location>
        <begin position="9"/>
        <end position="18"/>
    </location>
</feature>
<dbReference type="EMBL" id="KQ426234">
    <property type="protein sequence ID" value="KOF68515.1"/>
    <property type="molecule type" value="Genomic_DNA"/>
</dbReference>
<dbReference type="CDD" id="cd00110">
    <property type="entry name" value="LamG"/>
    <property type="match status" value="1"/>
</dbReference>
<name>A0A0L8FVR8_OCTBM</name>
<dbReference type="CDD" id="cd00054">
    <property type="entry name" value="EGF_CA"/>
    <property type="match status" value="1"/>
</dbReference>
<dbReference type="InterPro" id="IPR050372">
    <property type="entry name" value="Neurexin-related_CASP"/>
</dbReference>
<dbReference type="OrthoDB" id="5813223at2759"/>
<dbReference type="GO" id="GO:0016020">
    <property type="term" value="C:membrane"/>
    <property type="evidence" value="ECO:0007669"/>
    <property type="project" value="UniProtKB-SubCell"/>
</dbReference>
<dbReference type="Pfam" id="PF02210">
    <property type="entry name" value="Laminin_G_2"/>
    <property type="match status" value="1"/>
</dbReference>
<feature type="region of interest" description="Disordered" evidence="3">
    <location>
        <begin position="1"/>
        <end position="32"/>
    </location>
</feature>
<dbReference type="AlphaFoldDB" id="A0A0L8FVR8"/>
<evidence type="ECO:0000259" key="5">
    <source>
        <dbReference type="PROSITE" id="PS50026"/>
    </source>
</evidence>
<evidence type="ECO:0000256" key="1">
    <source>
        <dbReference type="ARBA" id="ARBA00023157"/>
    </source>
</evidence>
<sequence>MSSKRRTLKQSWHSNISPQKKKTMTTTTTTTKATSTTMKKSMLLLLTMTASLFLVDLHVQPISAENASDRDDVNNPHAFTFNVAGSSFVSFHPVYSNKQHQRLGLNFRTFQSDSMLLYHTTDNVDPQLHPLLKIYELRAELRQGSLHVHYRLNEFLDNFVIGQNLNDNEWHKLELNMDINTGGFAVSLDFYTSQQGELKAFEPLIRQNALQWEHLPSSIYYGGTDVPQNSEFISFIGCLKDLMYENSDGDYIHVPIETSQNVTEGCHHQCDEEENPCQHNSTCINHYDHVTCECFGTDYEGELCEKEGVTKITLRGYEWLTYQLYIDKLDPAIQIARVSMEFKTERNTGILLYAVGGSPTYSHIIALLNSGFVNVSISSDNVDYDFSISVEMDKDR</sequence>
<keyword evidence="1" id="KW-1015">Disulfide bond</keyword>
<dbReference type="Gene3D" id="2.10.25.10">
    <property type="entry name" value="Laminin"/>
    <property type="match status" value="1"/>
</dbReference>
<evidence type="ECO:0000259" key="4">
    <source>
        <dbReference type="PROSITE" id="PS50025"/>
    </source>
</evidence>
<proteinExistence type="predicted"/>
<gene>
    <name evidence="6" type="ORF">OCBIM_22007190mg</name>
</gene>
<organism evidence="6">
    <name type="scientific">Octopus bimaculoides</name>
    <name type="common">California two-spotted octopus</name>
    <dbReference type="NCBI Taxonomy" id="37653"/>
    <lineage>
        <taxon>Eukaryota</taxon>
        <taxon>Metazoa</taxon>
        <taxon>Spiralia</taxon>
        <taxon>Lophotrochozoa</taxon>
        <taxon>Mollusca</taxon>
        <taxon>Cephalopoda</taxon>
        <taxon>Coleoidea</taxon>
        <taxon>Octopodiformes</taxon>
        <taxon>Octopoda</taxon>
        <taxon>Incirrata</taxon>
        <taxon>Octopodidae</taxon>
        <taxon>Octopus</taxon>
    </lineage>
</organism>
<dbReference type="PANTHER" id="PTHR15036">
    <property type="entry name" value="PIKACHURIN-LIKE PROTEIN"/>
    <property type="match status" value="1"/>
</dbReference>
<evidence type="ECO:0008006" key="7">
    <source>
        <dbReference type="Google" id="ProtNLM"/>
    </source>
</evidence>
<dbReference type="PROSITE" id="PS50025">
    <property type="entry name" value="LAM_G_DOMAIN"/>
    <property type="match status" value="1"/>
</dbReference>
<protein>
    <recommendedName>
        <fullName evidence="7">EGF-like domain-containing protein</fullName>
    </recommendedName>
</protein>
<dbReference type="STRING" id="37653.A0A0L8FVR8"/>
<accession>A0A0L8FVR8</accession>
<feature type="domain" description="Laminin G" evidence="4">
    <location>
        <begin position="78"/>
        <end position="266"/>
    </location>
</feature>
<dbReference type="InterPro" id="IPR001791">
    <property type="entry name" value="Laminin_G"/>
</dbReference>
<evidence type="ECO:0000256" key="3">
    <source>
        <dbReference type="SAM" id="MobiDB-lite"/>
    </source>
</evidence>
<dbReference type="InterPro" id="IPR000742">
    <property type="entry name" value="EGF"/>
</dbReference>
<dbReference type="PANTHER" id="PTHR15036:SF85">
    <property type="entry name" value="SP2353, ISOFORM A"/>
    <property type="match status" value="1"/>
</dbReference>
<evidence type="ECO:0000313" key="6">
    <source>
        <dbReference type="EMBL" id="KOF68515.1"/>
    </source>
</evidence>
<dbReference type="Gene3D" id="2.60.120.200">
    <property type="match status" value="2"/>
</dbReference>
<dbReference type="SUPFAM" id="SSF49899">
    <property type="entry name" value="Concanavalin A-like lectins/glucanases"/>
    <property type="match status" value="2"/>
</dbReference>
<dbReference type="SMART" id="SM00282">
    <property type="entry name" value="LamG"/>
    <property type="match status" value="1"/>
</dbReference>
<dbReference type="PROSITE" id="PS50026">
    <property type="entry name" value="EGF_3"/>
    <property type="match status" value="1"/>
</dbReference>
<reference evidence="6" key="1">
    <citation type="submission" date="2015-07" db="EMBL/GenBank/DDBJ databases">
        <title>MeaNS - Measles Nucleotide Surveillance Program.</title>
        <authorList>
            <person name="Tran T."/>
            <person name="Druce J."/>
        </authorList>
    </citation>
    <scope>NUCLEOTIDE SEQUENCE</scope>
    <source>
        <strain evidence="6">UCB-OBI-ISO-001</strain>
        <tissue evidence="6">Gonad</tissue>
    </source>
</reference>
<dbReference type="InterPro" id="IPR013320">
    <property type="entry name" value="ConA-like_dom_sf"/>
</dbReference>
<feature type="domain" description="EGF-like" evidence="5">
    <location>
        <begin position="267"/>
        <end position="305"/>
    </location>
</feature>